<dbReference type="SMART" id="SM01154">
    <property type="entry name" value="DUF1704"/>
    <property type="match status" value="1"/>
</dbReference>
<evidence type="ECO:0000256" key="1">
    <source>
        <dbReference type="ARBA" id="ARBA00001947"/>
    </source>
</evidence>
<sequence>MTRKKKKISPANRFSSVSFKVEETVVAIQPKSVPVNLAEEKVRFLKTGLTPRFQVQDISKIAELANKTKNQIRFDLQGEAEYILEYVRNEYGDGELFLEHAFGSRITKEQATPMVLEYINENALSESLKIHWCDNLACSAKMVWRGPVLNANKPELRKYSLWINWSDENNYMRESGIKCLMDHEIGTHFFRLINDGFQPWFSDRTRFDLRGMGSFEGQCTEEGLASIHTSLRGRVRLLWSPALAYYAACKAAEMSFKELFDHLGRYTSNIDFRWKQVMRVKRGLADPRDLGGFGNDQCYFEGAVKILRNMDNIDFNLLMSGKICMDEIDRIKRVVRKDVLRFPTFMKNMAAYRRTLKKMLILNGLDQFHIPRTAPAAFTKRLEERKKEGDSPRKTGFKKVRSKPFKALPSCKLKNSTAVKKSASLSKEKDMKVKNKEKMSLAEVEMFPVSNMFINTLHVKKGERKQKEQEARTARLEQSVRKNIASLDCGIEERIEQLRSIVREHTWSNSDSEYRDSLISAASSDVPEADLELDLDKTQNNQTTEKQESETETERQMGSKLNFLTDTSSCLDFDLVTSCGSTLYDFDQPEKHNKCFKAQIMKEENQHTVSSSLPNLKILQKQNSDSGKSILMRGGSASARSKLVSKRKVMFPLSVSSLVSSVELNDQRLSSKVAVGDSSDNLGPSETELDNQMDRILNKQQNNAQEVETTQELNYGGEEPNGKTYGPNYFSNTLRKASEKKNSNSLSTEVSTTQKAWNRRQLRPCVKLIPRENLGTSVALKPCVSSSEELFERTLTGPNNSSFTFNNTLSPETTMIKFRMPKLQTNGADTKSLQSSSKTTDTHTSLLITKKSSFLSQGMIDEKQLAGLKLDSLAKKKYSCSVDVPFTQVNNPLAVSQAVTSDNS</sequence>
<accession>A0AAV4J0F5</accession>
<dbReference type="EMBL" id="BMAT01009820">
    <property type="protein sequence ID" value="GFS14271.1"/>
    <property type="molecule type" value="Genomic_DNA"/>
</dbReference>
<feature type="region of interest" description="Disordered" evidence="5">
    <location>
        <begin position="702"/>
        <end position="726"/>
    </location>
</feature>
<dbReference type="PANTHER" id="PTHR31817:SF5">
    <property type="match status" value="1"/>
</dbReference>
<evidence type="ECO:0000313" key="7">
    <source>
        <dbReference type="Proteomes" id="UP000762676"/>
    </source>
</evidence>
<feature type="compositionally biased region" description="Polar residues" evidence="5">
    <location>
        <begin position="702"/>
        <end position="713"/>
    </location>
</feature>
<comment type="cofactor">
    <cofactor evidence="1">
        <name>Zn(2+)</name>
        <dbReference type="ChEBI" id="CHEBI:29105"/>
    </cofactor>
</comment>
<dbReference type="GO" id="GO:0006508">
    <property type="term" value="P:proteolysis"/>
    <property type="evidence" value="ECO:0007669"/>
    <property type="project" value="UniProtKB-KW"/>
</dbReference>
<dbReference type="GO" id="GO:0008237">
    <property type="term" value="F:metallopeptidase activity"/>
    <property type="evidence" value="ECO:0007669"/>
    <property type="project" value="UniProtKB-KW"/>
</dbReference>
<organism evidence="6 7">
    <name type="scientific">Elysia marginata</name>
    <dbReference type="NCBI Taxonomy" id="1093978"/>
    <lineage>
        <taxon>Eukaryota</taxon>
        <taxon>Metazoa</taxon>
        <taxon>Spiralia</taxon>
        <taxon>Lophotrochozoa</taxon>
        <taxon>Mollusca</taxon>
        <taxon>Gastropoda</taxon>
        <taxon>Heterobranchia</taxon>
        <taxon>Euthyneura</taxon>
        <taxon>Panpulmonata</taxon>
        <taxon>Sacoglossa</taxon>
        <taxon>Placobranchoidea</taxon>
        <taxon>Plakobranchidae</taxon>
        <taxon>Elysia</taxon>
    </lineage>
</organism>
<proteinExistence type="predicted"/>
<protein>
    <submittedName>
        <fullName evidence="6">Uncharacterized protein</fullName>
    </submittedName>
</protein>
<dbReference type="AlphaFoldDB" id="A0AAV4J0F5"/>
<feature type="region of interest" description="Disordered" evidence="5">
    <location>
        <begin position="534"/>
        <end position="557"/>
    </location>
</feature>
<gene>
    <name evidence="6" type="ORF">ElyMa_004903400</name>
</gene>
<dbReference type="Pfam" id="PF08014">
    <property type="entry name" value="MATCAP"/>
    <property type="match status" value="1"/>
</dbReference>
<evidence type="ECO:0000256" key="3">
    <source>
        <dbReference type="ARBA" id="ARBA00022801"/>
    </source>
</evidence>
<dbReference type="Proteomes" id="UP000762676">
    <property type="component" value="Unassembled WGS sequence"/>
</dbReference>
<keyword evidence="2" id="KW-0645">Protease</keyword>
<evidence type="ECO:0000256" key="5">
    <source>
        <dbReference type="SAM" id="MobiDB-lite"/>
    </source>
</evidence>
<dbReference type="InterPro" id="IPR012548">
    <property type="entry name" value="MATCAP"/>
</dbReference>
<reference evidence="6 7" key="1">
    <citation type="journal article" date="2021" name="Elife">
        <title>Chloroplast acquisition without the gene transfer in kleptoplastic sea slugs, Plakobranchus ocellatus.</title>
        <authorList>
            <person name="Maeda T."/>
            <person name="Takahashi S."/>
            <person name="Yoshida T."/>
            <person name="Shimamura S."/>
            <person name="Takaki Y."/>
            <person name="Nagai Y."/>
            <person name="Toyoda A."/>
            <person name="Suzuki Y."/>
            <person name="Arimoto A."/>
            <person name="Ishii H."/>
            <person name="Satoh N."/>
            <person name="Nishiyama T."/>
            <person name="Hasebe M."/>
            <person name="Maruyama T."/>
            <person name="Minagawa J."/>
            <person name="Obokata J."/>
            <person name="Shigenobu S."/>
        </authorList>
    </citation>
    <scope>NUCLEOTIDE SEQUENCE [LARGE SCALE GENOMIC DNA]</scope>
</reference>
<evidence type="ECO:0000256" key="4">
    <source>
        <dbReference type="ARBA" id="ARBA00023049"/>
    </source>
</evidence>
<comment type="caution">
    <text evidence="6">The sequence shown here is derived from an EMBL/GenBank/DDBJ whole genome shotgun (WGS) entry which is preliminary data.</text>
</comment>
<dbReference type="PANTHER" id="PTHR31817">
    <property type="match status" value="1"/>
</dbReference>
<evidence type="ECO:0000256" key="2">
    <source>
        <dbReference type="ARBA" id="ARBA00022670"/>
    </source>
</evidence>
<feature type="compositionally biased region" description="Basic and acidic residues" evidence="5">
    <location>
        <begin position="545"/>
        <end position="557"/>
    </location>
</feature>
<keyword evidence="3" id="KW-0378">Hydrolase</keyword>
<keyword evidence="4" id="KW-0482">Metalloprotease</keyword>
<name>A0AAV4J0F5_9GAST</name>
<keyword evidence="7" id="KW-1185">Reference proteome</keyword>
<evidence type="ECO:0000313" key="6">
    <source>
        <dbReference type="EMBL" id="GFS14271.1"/>
    </source>
</evidence>